<feature type="repeat" description="PPR" evidence="2">
    <location>
        <begin position="311"/>
        <end position="345"/>
    </location>
</feature>
<sequence>MSPLADVLYRNAEDPVLAWRMFKHFLQSPSSIRSLRPLTAISRIVTRARMLPEIRELHRDLLALCSPETAYGALTVLAQASARSGLLDEAFSQLLSLRSHFSSTVPLVVQGNRPDLVELVYKDMLVSGISPETYTFNLLMLSLCESGRLAEARRLFDKMPTKGCAPNQFSFGILVRGYCRSGFSVKAAELLNMMGSFRCSPNQTIYNTLVSGFCREGKVDEAERLVERMRGEHLNPNVVTFNSRISALCKAGSVAEASKVFRDMQSDSELGLPRPNSATYNIMLDAFCKGGMIAEAAGLVEAMRRDGLFGKVETYNIWLSGLVRYGKLLEARALLSEMTQAGVGLDIYTYNTMIFGLCRDGLISDARSLMKVMRDREIKPDTVTYSTMLHAYCAQRKVSEASRVLHEMVRDGCPPNTFTCNILLRSLWREGRTEEAERLLRKMNEKGLETDKVTCNTVVDGLCKSGKVDVAMEIVGDMWLHGSASLGELGNMFLGMLSDAGNGEVIYESFIHGFCEHGKLSSAIKVLRDMEKGCHGPSVRAYNALIHSMGRKNQIAPDVFTYNSLISIFCEEGRETEAASLLDEMSNRGISPLISSLRCLIMAFCKLGNFEAALGSFRKGLFLCGGREDALYSLMCRELCAHGKLSEAKELFRAAVEKGIAIEHASYKYLIAELGYIFDPAAFMPVIDHLGKRGSKQEVDRLSALMMDMISLHDETSSILSHCRRGRNGLATWTSSEGKEFAQRRKQDGPHDADWQAILNKDEGSGIAMKILKQVQRGWGQGAIPRLNPPKGDSHRDWLDVI</sequence>
<feature type="repeat" description="PPR" evidence="2">
    <location>
        <begin position="628"/>
        <end position="662"/>
    </location>
</feature>
<feature type="repeat" description="PPR" evidence="2">
    <location>
        <begin position="237"/>
        <end position="267"/>
    </location>
</feature>
<dbReference type="PANTHER" id="PTHR47932:SF25">
    <property type="entry name" value="OS01G0833000 PROTEIN"/>
    <property type="match status" value="1"/>
</dbReference>
<dbReference type="AlphaFoldDB" id="A0A7I8IDE0"/>
<feature type="repeat" description="PPR" evidence="2">
    <location>
        <begin position="451"/>
        <end position="485"/>
    </location>
</feature>
<dbReference type="GO" id="GO:0003729">
    <property type="term" value="F:mRNA binding"/>
    <property type="evidence" value="ECO:0007669"/>
    <property type="project" value="TreeGrafter"/>
</dbReference>
<dbReference type="Pfam" id="PF13041">
    <property type="entry name" value="PPR_2"/>
    <property type="match status" value="5"/>
</dbReference>
<dbReference type="PANTHER" id="PTHR47932">
    <property type="entry name" value="ATPASE EXPRESSION PROTEIN 3"/>
    <property type="match status" value="1"/>
</dbReference>
<dbReference type="Pfam" id="PF12854">
    <property type="entry name" value="PPR_1"/>
    <property type="match status" value="4"/>
</dbReference>
<keyword evidence="1" id="KW-0677">Repeat</keyword>
<accession>A0A7I8IDE0</accession>
<dbReference type="EMBL" id="LR743589">
    <property type="protein sequence ID" value="CAA2616093.1"/>
    <property type="molecule type" value="Genomic_DNA"/>
</dbReference>
<gene>
    <name evidence="3" type="ORF">SI7747_02002326</name>
</gene>
<feature type="repeat" description="PPR" evidence="2">
    <location>
        <begin position="202"/>
        <end position="236"/>
    </location>
</feature>
<feature type="repeat" description="PPR" evidence="2">
    <location>
        <begin position="346"/>
        <end position="380"/>
    </location>
</feature>
<dbReference type="Proteomes" id="UP001189122">
    <property type="component" value="Unassembled WGS sequence"/>
</dbReference>
<feature type="repeat" description="PPR" evidence="2">
    <location>
        <begin position="416"/>
        <end position="450"/>
    </location>
</feature>
<reference evidence="3 4" key="1">
    <citation type="submission" date="2019-12" db="EMBL/GenBank/DDBJ databases">
        <authorList>
            <person name="Scholz U."/>
            <person name="Mascher M."/>
            <person name="Fiebig A."/>
        </authorList>
    </citation>
    <scope>NUCLEOTIDE SEQUENCE</scope>
</reference>
<keyword evidence="4" id="KW-1185">Reference proteome</keyword>
<feature type="repeat" description="PPR" evidence="2">
    <location>
        <begin position="276"/>
        <end position="310"/>
    </location>
</feature>
<name>A0A7I8IDE0_SPIIN</name>
<evidence type="ECO:0000313" key="3">
    <source>
        <dbReference type="EMBL" id="CAA2616093.1"/>
    </source>
</evidence>
<dbReference type="Pfam" id="PF01535">
    <property type="entry name" value="PPR"/>
    <property type="match status" value="1"/>
</dbReference>
<protein>
    <submittedName>
        <fullName evidence="3">Uncharacterized protein</fullName>
    </submittedName>
</protein>
<evidence type="ECO:0000313" key="4">
    <source>
        <dbReference type="Proteomes" id="UP001189122"/>
    </source>
</evidence>
<evidence type="ECO:0000256" key="1">
    <source>
        <dbReference type="ARBA" id="ARBA00022737"/>
    </source>
</evidence>
<proteinExistence type="predicted"/>
<feature type="repeat" description="PPR" evidence="2">
    <location>
        <begin position="132"/>
        <end position="166"/>
    </location>
</feature>
<organism evidence="3">
    <name type="scientific">Spirodela intermedia</name>
    <name type="common">Intermediate duckweed</name>
    <dbReference type="NCBI Taxonomy" id="51605"/>
    <lineage>
        <taxon>Eukaryota</taxon>
        <taxon>Viridiplantae</taxon>
        <taxon>Streptophyta</taxon>
        <taxon>Embryophyta</taxon>
        <taxon>Tracheophyta</taxon>
        <taxon>Spermatophyta</taxon>
        <taxon>Magnoliopsida</taxon>
        <taxon>Liliopsida</taxon>
        <taxon>Araceae</taxon>
        <taxon>Lemnoideae</taxon>
        <taxon>Spirodela</taxon>
    </lineage>
</organism>
<dbReference type="NCBIfam" id="TIGR00756">
    <property type="entry name" value="PPR"/>
    <property type="match status" value="12"/>
</dbReference>
<dbReference type="EMBL" id="CACRZD030000002">
    <property type="protein sequence ID" value="CAA6655786.1"/>
    <property type="molecule type" value="Genomic_DNA"/>
</dbReference>
<feature type="repeat" description="PPR" evidence="2">
    <location>
        <begin position="503"/>
        <end position="537"/>
    </location>
</feature>
<dbReference type="InterPro" id="IPR002885">
    <property type="entry name" value="PPR_rpt"/>
</dbReference>
<dbReference type="PROSITE" id="PS51375">
    <property type="entry name" value="PPR"/>
    <property type="match status" value="13"/>
</dbReference>
<feature type="repeat" description="PPR" evidence="2">
    <location>
        <begin position="381"/>
        <end position="415"/>
    </location>
</feature>
<feature type="repeat" description="PPR" evidence="2">
    <location>
        <begin position="167"/>
        <end position="201"/>
    </location>
</feature>
<dbReference type="Gene3D" id="1.25.40.10">
    <property type="entry name" value="Tetratricopeptide repeat domain"/>
    <property type="match status" value="6"/>
</dbReference>
<feature type="repeat" description="PPR" evidence="2">
    <location>
        <begin position="558"/>
        <end position="592"/>
    </location>
</feature>
<evidence type="ECO:0000256" key="2">
    <source>
        <dbReference type="PROSITE-ProRule" id="PRU00708"/>
    </source>
</evidence>
<dbReference type="InterPro" id="IPR011990">
    <property type="entry name" value="TPR-like_helical_dom_sf"/>
</dbReference>